<dbReference type="Pfam" id="PF13464">
    <property type="entry name" value="RodZ_C"/>
    <property type="match status" value="1"/>
</dbReference>
<evidence type="ECO:0000256" key="1">
    <source>
        <dbReference type="SAM" id="MobiDB-lite"/>
    </source>
</evidence>
<dbReference type="Gene3D" id="1.10.260.40">
    <property type="entry name" value="lambda repressor-like DNA-binding domains"/>
    <property type="match status" value="1"/>
</dbReference>
<evidence type="ECO:0000259" key="2">
    <source>
        <dbReference type="PROSITE" id="PS50943"/>
    </source>
</evidence>
<dbReference type="PANTHER" id="PTHR34475:SF1">
    <property type="entry name" value="CYTOSKELETON PROTEIN RODZ"/>
    <property type="match status" value="1"/>
</dbReference>
<keyword evidence="4" id="KW-1185">Reference proteome</keyword>
<dbReference type="InterPro" id="IPR050400">
    <property type="entry name" value="Bact_Cytoskel_RodZ"/>
</dbReference>
<gene>
    <name evidence="3" type="ORF">DOO78_08915</name>
</gene>
<evidence type="ECO:0000313" key="3">
    <source>
        <dbReference type="EMBL" id="RAI59155.1"/>
    </source>
</evidence>
<dbReference type="GO" id="GO:0003677">
    <property type="term" value="F:DNA binding"/>
    <property type="evidence" value="ECO:0007669"/>
    <property type="project" value="InterPro"/>
</dbReference>
<dbReference type="Pfam" id="PF13413">
    <property type="entry name" value="HTH_25"/>
    <property type="match status" value="1"/>
</dbReference>
<dbReference type="InterPro" id="IPR025194">
    <property type="entry name" value="RodZ-like_C"/>
</dbReference>
<dbReference type="OrthoDB" id="9790252at2"/>
<feature type="compositionally biased region" description="Pro residues" evidence="1">
    <location>
        <begin position="178"/>
        <end position="189"/>
    </location>
</feature>
<accession>A0A327M9R1</accession>
<comment type="caution">
    <text evidence="3">The sequence shown here is derived from an EMBL/GenBank/DDBJ whole genome shotgun (WGS) entry which is preliminary data.</text>
</comment>
<dbReference type="SMART" id="SM00530">
    <property type="entry name" value="HTH_XRE"/>
    <property type="match status" value="1"/>
</dbReference>
<dbReference type="AlphaFoldDB" id="A0A327M9R1"/>
<dbReference type="PROSITE" id="PS50943">
    <property type="entry name" value="HTH_CROC1"/>
    <property type="match status" value="1"/>
</dbReference>
<evidence type="ECO:0000313" key="4">
    <source>
        <dbReference type="Proteomes" id="UP000249065"/>
    </source>
</evidence>
<dbReference type="InterPro" id="IPR010982">
    <property type="entry name" value="Lambda_DNA-bd_dom_sf"/>
</dbReference>
<dbReference type="EMBL" id="QLIX01000005">
    <property type="protein sequence ID" value="RAI59155.1"/>
    <property type="molecule type" value="Genomic_DNA"/>
</dbReference>
<feature type="region of interest" description="Disordered" evidence="1">
    <location>
        <begin position="143"/>
        <end position="203"/>
    </location>
</feature>
<proteinExistence type="predicted"/>
<organism evidence="3 4">
    <name type="scientific">Roseicella frigidaeris</name>
    <dbReference type="NCBI Taxonomy" id="2230885"/>
    <lineage>
        <taxon>Bacteria</taxon>
        <taxon>Pseudomonadati</taxon>
        <taxon>Pseudomonadota</taxon>
        <taxon>Alphaproteobacteria</taxon>
        <taxon>Acetobacterales</taxon>
        <taxon>Roseomonadaceae</taxon>
        <taxon>Roseicella</taxon>
    </lineage>
</organism>
<name>A0A327M9R1_9PROT</name>
<reference evidence="4" key="1">
    <citation type="submission" date="2018-06" db="EMBL/GenBank/DDBJ databases">
        <authorList>
            <person name="Khan S.A."/>
        </authorList>
    </citation>
    <scope>NUCLEOTIDE SEQUENCE [LARGE SCALE GENOMIC DNA]</scope>
    <source>
        <strain evidence="4">DB-1506</strain>
    </source>
</reference>
<dbReference type="PANTHER" id="PTHR34475">
    <property type="match status" value="1"/>
</dbReference>
<feature type="domain" description="HTH cro/C1-type" evidence="2">
    <location>
        <begin position="21"/>
        <end position="81"/>
    </location>
</feature>
<dbReference type="InterPro" id="IPR001387">
    <property type="entry name" value="Cro/C1-type_HTH"/>
</dbReference>
<dbReference type="SUPFAM" id="SSF47413">
    <property type="entry name" value="lambda repressor-like DNA-binding domains"/>
    <property type="match status" value="1"/>
</dbReference>
<sequence>MKRLSPPNAAAPEPTRLGAELRDARLALGLSIEDLARSLRIRRGYLEALEAGRLAELPAPAYATGFVRAYARALGLEEAEIVRRFRAASGPQAARRTDLVFPEPVPDRGAPAGATILLGAVLVIGAYMGWYAWSGTGERLVDAVPPPPAIGQGHGQGQDGAPGEAAPPPNPAGANAAPVPPALAPPAGAPPVAAAAGPAPSPAPPGEGRILLRARVEVWIQVRERQGGPVLVNRLLHPGEGWQVPAKDGLLLTTGNAGGLEVLVDGQPVAGLGPGQTVRRDLLLDPERLKAGLPPLAATARGGPTP</sequence>
<dbReference type="CDD" id="cd00093">
    <property type="entry name" value="HTH_XRE"/>
    <property type="match status" value="1"/>
</dbReference>
<protein>
    <submittedName>
        <fullName evidence="3">DUF4115 domain-containing protein</fullName>
    </submittedName>
</protein>
<dbReference type="Proteomes" id="UP000249065">
    <property type="component" value="Unassembled WGS sequence"/>
</dbReference>